<keyword evidence="1" id="KW-0645">Protease</keyword>
<evidence type="ECO:0000256" key="1">
    <source>
        <dbReference type="RuleBase" id="RU364100"/>
    </source>
</evidence>
<sequence length="243" mass="26791">MCGRYFLSRPPAALARLFRTVDPVPNAPPRFNVAPTQDSLVVRRNPETGARHLDLLRWGLLPIWAKDAAIGSRMINARAESLAEKPAFRDAYAKRRCLVPIDGFYEWAEVPGQRRKQPYAVALRSGEPMALAGLWERWRAPDGSILRTFAVVTCPAAPLLARLHERMPVVLPPETWPLWLGEAEGDPASVLRPMDGSAFRIWPVSTRVNAVREDDAGLLEPDPDAPAVPGLEQAEGLGLVPEG</sequence>
<keyword evidence="1" id="KW-0378">Hydrolase</keyword>
<dbReference type="KEGG" id="elio:KO353_10860"/>
<evidence type="ECO:0000256" key="2">
    <source>
        <dbReference type="SAM" id="MobiDB-lite"/>
    </source>
</evidence>
<dbReference type="InterPro" id="IPR003738">
    <property type="entry name" value="SRAP"/>
</dbReference>
<dbReference type="EC" id="3.4.-.-" evidence="1"/>
<dbReference type="GO" id="GO:0006508">
    <property type="term" value="P:proteolysis"/>
    <property type="evidence" value="ECO:0007669"/>
    <property type="project" value="UniProtKB-KW"/>
</dbReference>
<protein>
    <recommendedName>
        <fullName evidence="1">Abasic site processing protein</fullName>
        <ecNumber evidence="1">3.4.-.-</ecNumber>
    </recommendedName>
</protein>
<name>A0A975YIH1_9PROT</name>
<keyword evidence="4" id="KW-1185">Reference proteome</keyword>
<feature type="region of interest" description="Disordered" evidence="2">
    <location>
        <begin position="215"/>
        <end position="243"/>
    </location>
</feature>
<dbReference type="PANTHER" id="PTHR13604:SF0">
    <property type="entry name" value="ABASIC SITE PROCESSING PROTEIN HMCES"/>
    <property type="match status" value="1"/>
</dbReference>
<dbReference type="AlphaFoldDB" id="A0A975YIH1"/>
<reference evidence="3" key="1">
    <citation type="submission" date="2021-06" db="EMBL/GenBank/DDBJ databases">
        <title>Elioraea tepida, sp. nov., a moderately thermophilic aerobic anoxygenic phototrophic bacterium isolated from an alkaline siliceous hot spring mat community in Yellowstone National Park, WY, USA.</title>
        <authorList>
            <person name="Saini M.K."/>
            <person name="Yoshida S."/>
            <person name="Sebastian A."/>
            <person name="Hirose S."/>
            <person name="Hara E."/>
            <person name="Tamaki H."/>
            <person name="Soulier N.T."/>
            <person name="Albert I."/>
            <person name="Hanada S."/>
            <person name="Bryant D.A."/>
            <person name="Tank M."/>
        </authorList>
    </citation>
    <scope>NUCLEOTIDE SEQUENCE</scope>
    <source>
        <strain evidence="3">MS-P2</strain>
    </source>
</reference>
<dbReference type="Pfam" id="PF02586">
    <property type="entry name" value="SRAP"/>
    <property type="match status" value="1"/>
</dbReference>
<evidence type="ECO:0000313" key="4">
    <source>
        <dbReference type="Proteomes" id="UP000694001"/>
    </source>
</evidence>
<organism evidence="3 4">
    <name type="scientific">Elioraea tepida</name>
    <dbReference type="NCBI Taxonomy" id="2843330"/>
    <lineage>
        <taxon>Bacteria</taxon>
        <taxon>Pseudomonadati</taxon>
        <taxon>Pseudomonadota</taxon>
        <taxon>Alphaproteobacteria</taxon>
        <taxon>Acetobacterales</taxon>
        <taxon>Elioraeaceae</taxon>
        <taxon>Elioraea</taxon>
    </lineage>
</organism>
<dbReference type="Proteomes" id="UP000694001">
    <property type="component" value="Chromosome"/>
</dbReference>
<proteinExistence type="inferred from homology"/>
<dbReference type="GO" id="GO:0003697">
    <property type="term" value="F:single-stranded DNA binding"/>
    <property type="evidence" value="ECO:0007669"/>
    <property type="project" value="InterPro"/>
</dbReference>
<dbReference type="PANTHER" id="PTHR13604">
    <property type="entry name" value="DC12-RELATED"/>
    <property type="match status" value="1"/>
</dbReference>
<gene>
    <name evidence="3" type="ORF">KO353_10860</name>
</gene>
<accession>A0A975YIH1</accession>
<evidence type="ECO:0000313" key="3">
    <source>
        <dbReference type="EMBL" id="QXM23800.1"/>
    </source>
</evidence>
<dbReference type="GO" id="GO:0008233">
    <property type="term" value="F:peptidase activity"/>
    <property type="evidence" value="ECO:0007669"/>
    <property type="project" value="UniProtKB-KW"/>
</dbReference>
<comment type="similarity">
    <text evidence="1">Belongs to the SOS response-associated peptidase family.</text>
</comment>
<dbReference type="EMBL" id="CP076448">
    <property type="protein sequence ID" value="QXM23800.1"/>
    <property type="molecule type" value="Genomic_DNA"/>
</dbReference>
<dbReference type="RefSeq" id="WP_218284710.1">
    <property type="nucleotide sequence ID" value="NZ_CP076448.1"/>
</dbReference>
<dbReference type="GO" id="GO:0106300">
    <property type="term" value="P:protein-DNA covalent cross-linking repair"/>
    <property type="evidence" value="ECO:0007669"/>
    <property type="project" value="InterPro"/>
</dbReference>